<dbReference type="GO" id="GO:0005524">
    <property type="term" value="F:ATP binding"/>
    <property type="evidence" value="ECO:0007669"/>
    <property type="project" value="UniProtKB-UniRule"/>
</dbReference>
<comment type="caution">
    <text evidence="3">The sequence shown here is derived from an EMBL/GenBank/DDBJ whole genome shotgun (WGS) entry which is preliminary data.</text>
</comment>
<dbReference type="AlphaFoldDB" id="A0ABD0LKL7"/>
<protein>
    <recommendedName>
        <fullName evidence="2">ATP-grasp domain-containing protein</fullName>
    </recommendedName>
</protein>
<dbReference type="Gene3D" id="3.30.470.20">
    <property type="entry name" value="ATP-grasp fold, B domain"/>
    <property type="match status" value="1"/>
</dbReference>
<evidence type="ECO:0000259" key="2">
    <source>
        <dbReference type="PROSITE" id="PS50975"/>
    </source>
</evidence>
<dbReference type="EMBL" id="JACVVK020000042">
    <property type="protein sequence ID" value="KAK7499708.1"/>
    <property type="molecule type" value="Genomic_DNA"/>
</dbReference>
<dbReference type="PANTHER" id="PTHR48066:SF1">
    <property type="entry name" value="CARNOSINE SYNTHASE 1"/>
    <property type="match status" value="1"/>
</dbReference>
<keyword evidence="4" id="KW-1185">Reference proteome</keyword>
<sequence>MKPYNKVVVKPFGSPWNSSQNVTYHTKTVPSTVVRAVLDLVGQIDPGDGILIESFMETVEPTVSCNDGRHSVNVEGIELGMRTRVVVSRTPQNGARVTQIVCGIGDGREPIAGLYTVPITLELMLHKWGTRDPAQKTEIRKMLTSWSEKLLLQIMEQETKLSVEEKGGLMAQTETIGIDYVFTKLKNVLTPVVIEVNAQDCLWSGSVFEYIHPKCRGQTARTWVQTMVARSQRFLMKDKTVLVVGAGGFSKRKLWKDAKELGVKIVLVDHDPDHFAKTDVYLFLHVDITDHTKDEQHADTIIKLLQSEVGQVDGCLAVWEDCVPLASLVAEGLQLRYTIPYAAAMAGKDKQLTLKTLREDAFDPPHIFPARLFSSPVALVSGPEALEEAVTQVSLPAVLKLEYGSSAVAMMHVQGLPEAIAHVQHVQANLRTEDDYPGVGLGHGHSFVLMPRLMGTEHDIDVVMFEGQLMAAFVSDNGPTHFPHCNETAAAMPSVLDEESERVLIAAAEVCCRHLGLTTGVFNVEMMMTPRGPRLIEINARMGGFYLRDWIRRVYHVDIFHMAIMAACGVRPVATNSAVGGSTSSSSRDHAGQLMGMMLYPSRHAKALATTASLDVLHELHEQGAIVFTQLEPHVEDGEHEYEEPFANLAVHAPTLEEARAKLVGICVALGLETEVSMAYILQDFVHA</sequence>
<proteinExistence type="predicted"/>
<organism evidence="3 4">
    <name type="scientific">Batillaria attramentaria</name>
    <dbReference type="NCBI Taxonomy" id="370345"/>
    <lineage>
        <taxon>Eukaryota</taxon>
        <taxon>Metazoa</taxon>
        <taxon>Spiralia</taxon>
        <taxon>Lophotrochozoa</taxon>
        <taxon>Mollusca</taxon>
        <taxon>Gastropoda</taxon>
        <taxon>Caenogastropoda</taxon>
        <taxon>Sorbeoconcha</taxon>
        <taxon>Cerithioidea</taxon>
        <taxon>Batillariidae</taxon>
        <taxon>Batillaria</taxon>
    </lineage>
</organism>
<reference evidence="3 4" key="1">
    <citation type="journal article" date="2023" name="Sci. Data">
        <title>Genome assembly of the Korean intertidal mud-creeper Batillaria attramentaria.</title>
        <authorList>
            <person name="Patra A.K."/>
            <person name="Ho P.T."/>
            <person name="Jun S."/>
            <person name="Lee S.J."/>
            <person name="Kim Y."/>
            <person name="Won Y.J."/>
        </authorList>
    </citation>
    <scope>NUCLEOTIDE SEQUENCE [LARGE SCALE GENOMIC DNA]</scope>
    <source>
        <strain evidence="3">Wonlab-2016</strain>
    </source>
</reference>
<dbReference type="Proteomes" id="UP001519460">
    <property type="component" value="Unassembled WGS sequence"/>
</dbReference>
<dbReference type="PANTHER" id="PTHR48066">
    <property type="entry name" value="CARNOSINE SYNTHASE 1"/>
    <property type="match status" value="1"/>
</dbReference>
<dbReference type="PROSITE" id="PS50975">
    <property type="entry name" value="ATP_GRASP"/>
    <property type="match status" value="1"/>
</dbReference>
<evidence type="ECO:0000256" key="1">
    <source>
        <dbReference type="PROSITE-ProRule" id="PRU00409"/>
    </source>
</evidence>
<dbReference type="SUPFAM" id="SSF56059">
    <property type="entry name" value="Glutathione synthetase ATP-binding domain-like"/>
    <property type="match status" value="1"/>
</dbReference>
<dbReference type="InterPro" id="IPR031046">
    <property type="entry name" value="CARNS1"/>
</dbReference>
<name>A0ABD0LKL7_9CAEN</name>
<evidence type="ECO:0000313" key="4">
    <source>
        <dbReference type="Proteomes" id="UP001519460"/>
    </source>
</evidence>
<keyword evidence="1" id="KW-0067">ATP-binding</keyword>
<gene>
    <name evidence="3" type="ORF">BaRGS_00009049</name>
</gene>
<dbReference type="Pfam" id="PF15632">
    <property type="entry name" value="ATPgrasp_Ter"/>
    <property type="match status" value="1"/>
</dbReference>
<evidence type="ECO:0000313" key="3">
    <source>
        <dbReference type="EMBL" id="KAK7499708.1"/>
    </source>
</evidence>
<accession>A0ABD0LKL7</accession>
<dbReference type="InterPro" id="IPR041472">
    <property type="entry name" value="BL00235/CARNS1_N"/>
</dbReference>
<dbReference type="Gene3D" id="3.40.50.20">
    <property type="match status" value="1"/>
</dbReference>
<feature type="domain" description="ATP-grasp" evidence="2">
    <location>
        <begin position="364"/>
        <end position="568"/>
    </location>
</feature>
<keyword evidence="1" id="KW-0547">Nucleotide-binding</keyword>
<dbReference type="Pfam" id="PF18130">
    <property type="entry name" value="ATPgrasp_N"/>
    <property type="match status" value="1"/>
</dbReference>
<dbReference type="InterPro" id="IPR011761">
    <property type="entry name" value="ATP-grasp"/>
</dbReference>